<comment type="caution">
    <text evidence="2">The sequence shown here is derived from an EMBL/GenBank/DDBJ whole genome shotgun (WGS) entry which is preliminary data.</text>
</comment>
<dbReference type="EMBL" id="LWDF02001367">
    <property type="protein sequence ID" value="KAE8238997.1"/>
    <property type="molecule type" value="Genomic_DNA"/>
</dbReference>
<evidence type="ECO:0000313" key="2">
    <source>
        <dbReference type="EMBL" id="KAE8238997.1"/>
    </source>
</evidence>
<evidence type="ECO:0000313" key="3">
    <source>
        <dbReference type="Proteomes" id="UP000077521"/>
    </source>
</evidence>
<feature type="compositionally biased region" description="Low complexity" evidence="1">
    <location>
        <begin position="15"/>
        <end position="28"/>
    </location>
</feature>
<dbReference type="SUPFAM" id="SSF56672">
    <property type="entry name" value="DNA/RNA polymerases"/>
    <property type="match status" value="1"/>
</dbReference>
<dbReference type="InterPro" id="IPR043502">
    <property type="entry name" value="DNA/RNA_pol_sf"/>
</dbReference>
<dbReference type="InterPro" id="IPR052055">
    <property type="entry name" value="Hepadnavirus_pol/RT"/>
</dbReference>
<reference evidence="2" key="1">
    <citation type="submission" date="2016-04" db="EMBL/GenBank/DDBJ databases">
        <authorList>
            <person name="Nguyen H.D."/>
            <person name="Samba Siva P."/>
            <person name="Cullis J."/>
            <person name="Levesque C.A."/>
            <person name="Hambleton S."/>
        </authorList>
    </citation>
    <scope>NUCLEOTIDE SEQUENCE</scope>
    <source>
        <strain evidence="2">DAOMC 236416</strain>
    </source>
</reference>
<keyword evidence="3" id="KW-1185">Reference proteome</keyword>
<name>A0A177TK68_9BASI</name>
<dbReference type="AlphaFoldDB" id="A0A177TK68"/>
<organism evidence="2 3">
    <name type="scientific">Tilletia indica</name>
    <dbReference type="NCBI Taxonomy" id="43049"/>
    <lineage>
        <taxon>Eukaryota</taxon>
        <taxon>Fungi</taxon>
        <taxon>Dikarya</taxon>
        <taxon>Basidiomycota</taxon>
        <taxon>Ustilaginomycotina</taxon>
        <taxon>Exobasidiomycetes</taxon>
        <taxon>Tilletiales</taxon>
        <taxon>Tilletiaceae</taxon>
        <taxon>Tilletia</taxon>
    </lineage>
</organism>
<gene>
    <name evidence="2" type="ORF">A4X13_0g8295</name>
</gene>
<evidence type="ECO:0000256" key="1">
    <source>
        <dbReference type="SAM" id="MobiDB-lite"/>
    </source>
</evidence>
<dbReference type="PANTHER" id="PTHR33050:SF7">
    <property type="entry name" value="RIBONUCLEASE H"/>
    <property type="match status" value="1"/>
</dbReference>
<protein>
    <submittedName>
        <fullName evidence="2">Uncharacterized protein</fullName>
    </submittedName>
</protein>
<feature type="region of interest" description="Disordered" evidence="1">
    <location>
        <begin position="1"/>
        <end position="33"/>
    </location>
</feature>
<dbReference type="PANTHER" id="PTHR33050">
    <property type="entry name" value="REVERSE TRANSCRIPTASE DOMAIN-CONTAINING PROTEIN"/>
    <property type="match status" value="1"/>
</dbReference>
<sequence length="648" mass="70808">MGKSSLPSEARADESSSQTLTSPSASISNSKVVPPPVGLAPFIAASTAASVDTAPPAARPETCASLSTSWPRPFVLSAEAFASELRDQSLEDRYPSLPSGLRDGFCIGIPHLDSTLIQENHNSARSQPSIIAATIDRELAAGRYHGPFSSTELQSFLGNFQTSPLGLVPKGTDNWRLIQDFSWPRSGASINSFLSSDDWPTTWGTARNVVRTLLALPSSAQAAVRDVADAFRLVNLHPSQWPGTVVRGEDGLFYVDMCLGFGLAPATGVWGCVADGLADICRAHGIGPILKWVDDFLFLSVPLSALDEVNASRQHMASSVTGRHTRRGVTFFSSSDGEEHVEDYRFPLRNHSASGPDELVASLSAITAVTKPLGIPWKAEKDIDFSSTPVYIGLQWFIVDRCVGLPDKKRLKYLAAVQTWQEDAAHSLLDCQEFFGKLQHASFVVPQGRKRLGSLRGFMASMGSCQPWVRHRASKHVFKDLDWWSKALARSELRRSFAEDQSIDSIYVACDASTSFGIGVFVDGEELSLPVREGWAAQGRDIAWLEAVAMEVALLVVIGKGISDCRLRIITDNSSVFFSERSGYSRNKSVMEVLARIRDLEALHNLEVVPVLVPSAHNLADEPSRGYRPTHAQLRRPELPPSLRSHFR</sequence>
<accession>A0A177TK68</accession>
<proteinExistence type="predicted"/>
<reference evidence="2" key="2">
    <citation type="journal article" date="2019" name="IMA Fungus">
        <title>Genome sequencing and comparison of five Tilletia species to identify candidate genes for the detection of regulated species infecting wheat.</title>
        <authorList>
            <person name="Nguyen H.D.T."/>
            <person name="Sultana T."/>
            <person name="Kesanakurti P."/>
            <person name="Hambleton S."/>
        </authorList>
    </citation>
    <scope>NUCLEOTIDE SEQUENCE</scope>
    <source>
        <strain evidence="2">DAOMC 236416</strain>
    </source>
</reference>
<dbReference type="Proteomes" id="UP000077521">
    <property type="component" value="Unassembled WGS sequence"/>
</dbReference>
<feature type="region of interest" description="Disordered" evidence="1">
    <location>
        <begin position="622"/>
        <end position="648"/>
    </location>
</feature>